<dbReference type="PANTHER" id="PTHR11560">
    <property type="entry name" value="39S RIBOSOMAL PROTEIN L10, MITOCHONDRIAL"/>
    <property type="match status" value="1"/>
</dbReference>
<evidence type="ECO:0000313" key="2">
    <source>
        <dbReference type="EMBL" id="QUC15930.1"/>
    </source>
</evidence>
<dbReference type="RefSeq" id="XP_042993603.1">
    <property type="nucleotide sequence ID" value="XM_043137669.1"/>
</dbReference>
<name>A0A8E5HIJ5_USTVR</name>
<organism evidence="2 3">
    <name type="scientific">Ustilaginoidea virens</name>
    <name type="common">Rice false smut fungus</name>
    <name type="synonym">Villosiclava virens</name>
    <dbReference type="NCBI Taxonomy" id="1159556"/>
    <lineage>
        <taxon>Eukaryota</taxon>
        <taxon>Fungi</taxon>
        <taxon>Dikarya</taxon>
        <taxon>Ascomycota</taxon>
        <taxon>Pezizomycotina</taxon>
        <taxon>Sordariomycetes</taxon>
        <taxon>Hypocreomycetidae</taxon>
        <taxon>Hypocreales</taxon>
        <taxon>Clavicipitaceae</taxon>
        <taxon>Ustilaginoidea</taxon>
    </lineage>
</organism>
<dbReference type="Proteomes" id="UP000027002">
    <property type="component" value="Chromosome 1"/>
</dbReference>
<proteinExistence type="inferred from homology"/>
<dbReference type="SUPFAM" id="SSF160369">
    <property type="entry name" value="Ribosomal protein L10-like"/>
    <property type="match status" value="1"/>
</dbReference>
<evidence type="ECO:0000313" key="3">
    <source>
        <dbReference type="Proteomes" id="UP000027002"/>
    </source>
</evidence>
<dbReference type="GeneID" id="66060949"/>
<dbReference type="OrthoDB" id="360689at2759"/>
<evidence type="ECO:0008006" key="4">
    <source>
        <dbReference type="Google" id="ProtNLM"/>
    </source>
</evidence>
<dbReference type="InterPro" id="IPR043141">
    <property type="entry name" value="Ribosomal_uL10-like_sf"/>
</dbReference>
<dbReference type="InterPro" id="IPR047865">
    <property type="entry name" value="Ribosomal_uL10_bac_type"/>
</dbReference>
<sequence length="332" mass="36234">MHFMIMSNCWSSLRLLLPKVIRPEIQIAPDRLFSTTRSFEASRHAEIMACDTRFASRDAAMTSKLPSARPVETRKSQLIRSYTSLLRTTPLVLFFQHSNLTAIEWAAVRRELKKAVQAVPQSLGTDGSTGLDLAAKLQLQVMRTKMLSVALRITEFHKPDYSKDLPPAQWLGPVPLVHDLSEAAYKTIKDIAVPPNSAYAQLQPLMVGPVAALTLPCISTAHLAAALSILAPVAGVFPAPTRKKNPGFYDPICQNGLNKLVLVGGRIEGKVFDEQGVNWVGGIQGGLDGLRAQLVSLLQRAGLGVTTSLHAVSMNVWLALESRRAQLDEGDK</sequence>
<protein>
    <recommendedName>
        <fullName evidence="4">Ribosomal protein YmL11, mitochondrial</fullName>
    </recommendedName>
</protein>
<dbReference type="EMBL" id="CP072753">
    <property type="protein sequence ID" value="QUC15930.1"/>
    <property type="molecule type" value="Genomic_DNA"/>
</dbReference>
<reference evidence="2" key="1">
    <citation type="submission" date="2020-03" db="EMBL/GenBank/DDBJ databases">
        <title>A mixture of massive structural variations and highly conserved coding sequences in Ustilaginoidea virens genome.</title>
        <authorList>
            <person name="Zhang K."/>
            <person name="Zhao Z."/>
            <person name="Zhang Z."/>
            <person name="Li Y."/>
            <person name="Hsiang T."/>
            <person name="Sun W."/>
        </authorList>
    </citation>
    <scope>NUCLEOTIDE SEQUENCE</scope>
    <source>
        <strain evidence="2">UV-8b</strain>
    </source>
</reference>
<gene>
    <name evidence="2" type="ORF">UV8b_00171</name>
</gene>
<dbReference type="Gene3D" id="3.30.70.1730">
    <property type="match status" value="1"/>
</dbReference>
<keyword evidence="3" id="KW-1185">Reference proteome</keyword>
<accession>A0A8E5HIJ5</accession>
<comment type="similarity">
    <text evidence="1">Belongs to the universal ribosomal protein uL10 family.</text>
</comment>
<evidence type="ECO:0000256" key="1">
    <source>
        <dbReference type="ARBA" id="ARBA00008889"/>
    </source>
</evidence>
<dbReference type="KEGG" id="uvi:66060949"/>
<dbReference type="AlphaFoldDB" id="A0A8E5HIJ5"/>